<organism evidence="3 4">
    <name type="scientific">Ophiobolus disseminans</name>
    <dbReference type="NCBI Taxonomy" id="1469910"/>
    <lineage>
        <taxon>Eukaryota</taxon>
        <taxon>Fungi</taxon>
        <taxon>Dikarya</taxon>
        <taxon>Ascomycota</taxon>
        <taxon>Pezizomycotina</taxon>
        <taxon>Dothideomycetes</taxon>
        <taxon>Pleosporomycetidae</taxon>
        <taxon>Pleosporales</taxon>
        <taxon>Pleosporineae</taxon>
        <taxon>Phaeosphaeriaceae</taxon>
        <taxon>Ophiobolus</taxon>
    </lineage>
</organism>
<feature type="transmembrane region" description="Helical" evidence="2">
    <location>
        <begin position="164"/>
        <end position="182"/>
    </location>
</feature>
<dbReference type="OrthoDB" id="9451547at2759"/>
<dbReference type="AlphaFoldDB" id="A0A6A6ZMJ6"/>
<evidence type="ECO:0000313" key="4">
    <source>
        <dbReference type="Proteomes" id="UP000799424"/>
    </source>
</evidence>
<gene>
    <name evidence="3" type="ORF">CC86DRAFT_386410</name>
</gene>
<dbReference type="Proteomes" id="UP000799424">
    <property type="component" value="Unassembled WGS sequence"/>
</dbReference>
<protein>
    <submittedName>
        <fullName evidence="3">Uncharacterized protein</fullName>
    </submittedName>
</protein>
<accession>A0A6A6ZMJ6</accession>
<proteinExistence type="predicted"/>
<keyword evidence="2" id="KW-0472">Membrane</keyword>
<keyword evidence="2" id="KW-0812">Transmembrane</keyword>
<dbReference type="EMBL" id="MU006237">
    <property type="protein sequence ID" value="KAF2821455.1"/>
    <property type="molecule type" value="Genomic_DNA"/>
</dbReference>
<feature type="region of interest" description="Disordered" evidence="1">
    <location>
        <begin position="240"/>
        <end position="270"/>
    </location>
</feature>
<feature type="compositionally biased region" description="Low complexity" evidence="1">
    <location>
        <begin position="259"/>
        <end position="268"/>
    </location>
</feature>
<evidence type="ECO:0000256" key="2">
    <source>
        <dbReference type="SAM" id="Phobius"/>
    </source>
</evidence>
<evidence type="ECO:0000313" key="3">
    <source>
        <dbReference type="EMBL" id="KAF2821455.1"/>
    </source>
</evidence>
<evidence type="ECO:0000256" key="1">
    <source>
        <dbReference type="SAM" id="MobiDB-lite"/>
    </source>
</evidence>
<reference evidence="3" key="1">
    <citation type="journal article" date="2020" name="Stud. Mycol.">
        <title>101 Dothideomycetes genomes: a test case for predicting lifestyles and emergence of pathogens.</title>
        <authorList>
            <person name="Haridas S."/>
            <person name="Albert R."/>
            <person name="Binder M."/>
            <person name="Bloem J."/>
            <person name="Labutti K."/>
            <person name="Salamov A."/>
            <person name="Andreopoulos B."/>
            <person name="Baker S."/>
            <person name="Barry K."/>
            <person name="Bills G."/>
            <person name="Bluhm B."/>
            <person name="Cannon C."/>
            <person name="Castanera R."/>
            <person name="Culley D."/>
            <person name="Daum C."/>
            <person name="Ezra D."/>
            <person name="Gonzalez J."/>
            <person name="Henrissat B."/>
            <person name="Kuo A."/>
            <person name="Liang C."/>
            <person name="Lipzen A."/>
            <person name="Lutzoni F."/>
            <person name="Magnuson J."/>
            <person name="Mondo S."/>
            <person name="Nolan M."/>
            <person name="Ohm R."/>
            <person name="Pangilinan J."/>
            <person name="Park H.-J."/>
            <person name="Ramirez L."/>
            <person name="Alfaro M."/>
            <person name="Sun H."/>
            <person name="Tritt A."/>
            <person name="Yoshinaga Y."/>
            <person name="Zwiers L.-H."/>
            <person name="Turgeon B."/>
            <person name="Goodwin S."/>
            <person name="Spatafora J."/>
            <person name="Crous P."/>
            <person name="Grigoriev I."/>
        </authorList>
    </citation>
    <scope>NUCLEOTIDE SEQUENCE</scope>
    <source>
        <strain evidence="3">CBS 113818</strain>
    </source>
</reference>
<keyword evidence="4" id="KW-1185">Reference proteome</keyword>
<name>A0A6A6ZMJ6_9PLEO</name>
<feature type="transmembrane region" description="Helical" evidence="2">
    <location>
        <begin position="290"/>
        <end position="311"/>
    </location>
</feature>
<feature type="transmembrane region" description="Helical" evidence="2">
    <location>
        <begin position="202"/>
        <end position="224"/>
    </location>
</feature>
<keyword evidence="2" id="KW-1133">Transmembrane helix</keyword>
<sequence>MASKTSAQAKIKSSGHTSYTVSRDPEFEAITLDVKLPMDDCVSSAQSDGGPLANVVVTTFKGLAGTAFSANASSTCWVIRSTTCTGSDVSVQTHSWTTHEPAVFRLTAADVRRRRLAQEALEKYCLEKSSTNLDLITVELIPEWLENVRSTDKHDWFSQTRHPWAALGLSVLSACYGVLHALGWNARFPSRLQRILWRVSSLLMASPAGGWLIFVLLVMCARVFRTITKVWREQVSKAQISNSSPQADPVQPSAPTDTPPQANNAQQQEQSRTTLNMCMSRFTNNKIVKGILWTLALVVGVMLAAVVFLPVHTLLVKAFEWCSIFDRKLFEPHNGTSTFPTFAEQYSLGESEDEKHGNPCYWYAQI</sequence>